<dbReference type="InterPro" id="IPR007197">
    <property type="entry name" value="rSAM"/>
</dbReference>
<dbReference type="Pfam" id="PF04055">
    <property type="entry name" value="Radical_SAM"/>
    <property type="match status" value="1"/>
</dbReference>
<dbReference type="InterPro" id="IPR034505">
    <property type="entry name" value="Coproporphyrinogen-III_oxidase"/>
</dbReference>
<evidence type="ECO:0000259" key="2">
    <source>
        <dbReference type="PROSITE" id="PS51918"/>
    </source>
</evidence>
<dbReference type="GO" id="GO:0005737">
    <property type="term" value="C:cytoplasm"/>
    <property type="evidence" value="ECO:0007669"/>
    <property type="project" value="InterPro"/>
</dbReference>
<feature type="domain" description="Radical SAM core" evidence="2">
    <location>
        <begin position="14"/>
        <end position="239"/>
    </location>
</feature>
<dbReference type="AlphaFoldDB" id="M1E493"/>
<dbReference type="Proteomes" id="UP000011765">
    <property type="component" value="Chromosome"/>
</dbReference>
<proteinExistence type="inferred from homology"/>
<dbReference type="PANTHER" id="PTHR13932:SF5">
    <property type="entry name" value="RADICAL S-ADENOSYL METHIONINE DOMAIN-CONTAINING PROTEIN 1, MITOCHONDRIAL"/>
    <property type="match status" value="1"/>
</dbReference>
<dbReference type="OrthoDB" id="9808022at2"/>
<dbReference type="SFLD" id="SFLDG01065">
    <property type="entry name" value="anaerobic_coproporphyrinogen-I"/>
    <property type="match status" value="1"/>
</dbReference>
<dbReference type="eggNOG" id="COG0635">
    <property type="taxonomic scope" value="Bacteria"/>
</dbReference>
<reference evidence="3 4" key="1">
    <citation type="submission" date="2011-04" db="EMBL/GenBank/DDBJ databases">
        <title>The complete genome of Thermodesulfobium narugense DSM 14796.</title>
        <authorList>
            <consortium name="US DOE Joint Genome Institute (JGI-PGF)"/>
            <person name="Lucas S."/>
            <person name="Han J."/>
            <person name="Lapidus A."/>
            <person name="Bruce D."/>
            <person name="Goodwin L."/>
            <person name="Pitluck S."/>
            <person name="Peters L."/>
            <person name="Kyrpides N."/>
            <person name="Mavromatis K."/>
            <person name="Pagani I."/>
            <person name="Ivanova N."/>
            <person name="Ovchinnikova G."/>
            <person name="Zhang X."/>
            <person name="Saunders L."/>
            <person name="Detter J.C."/>
            <person name="Tapia R."/>
            <person name="Han C."/>
            <person name="Land M."/>
            <person name="Hauser L."/>
            <person name="Markowitz V."/>
            <person name="Cheng J.-F."/>
            <person name="Hugenholtz P."/>
            <person name="Woyke T."/>
            <person name="Wu D."/>
            <person name="Spring S."/>
            <person name="Schroeder M."/>
            <person name="Brambilla E."/>
            <person name="Klenk H.-P."/>
            <person name="Eisen J.A."/>
        </authorList>
    </citation>
    <scope>NUCLEOTIDE SEQUENCE [LARGE SCALE GENOMIC DNA]</scope>
    <source>
        <strain evidence="3 4">DSM 14796</strain>
    </source>
</reference>
<dbReference type="HOGENOM" id="CLU_027579_2_2_9"/>
<protein>
    <submittedName>
        <fullName evidence="3">HemN domain protein</fullName>
    </submittedName>
</protein>
<dbReference type="KEGG" id="tnr:Thena_0198"/>
<dbReference type="InterPro" id="IPR010723">
    <property type="entry name" value="HemN_C"/>
</dbReference>
<organism evidence="3 4">
    <name type="scientific">Thermodesulfobium narugense DSM 14796</name>
    <dbReference type="NCBI Taxonomy" id="747365"/>
    <lineage>
        <taxon>Bacteria</taxon>
        <taxon>Pseudomonadati</taxon>
        <taxon>Thermodesulfobiota</taxon>
        <taxon>Thermodesulfobiia</taxon>
        <taxon>Thermodesulfobiales</taxon>
        <taxon>Thermodesulfobiaceae</taxon>
        <taxon>Thermodesulfobium</taxon>
    </lineage>
</organism>
<accession>M1E493</accession>
<dbReference type="SFLD" id="SFLDF00562">
    <property type="entry name" value="HemN-like__clustered_with_heat"/>
    <property type="match status" value="1"/>
</dbReference>
<dbReference type="SFLD" id="SFLDS00029">
    <property type="entry name" value="Radical_SAM"/>
    <property type="match status" value="1"/>
</dbReference>
<dbReference type="PROSITE" id="PS51918">
    <property type="entry name" value="RADICAL_SAM"/>
    <property type="match status" value="1"/>
</dbReference>
<dbReference type="SUPFAM" id="SSF102114">
    <property type="entry name" value="Radical SAM enzymes"/>
    <property type="match status" value="1"/>
</dbReference>
<dbReference type="Pfam" id="PF06969">
    <property type="entry name" value="HemN_C"/>
    <property type="match status" value="1"/>
</dbReference>
<name>M1E493_9BACT</name>
<dbReference type="InterPro" id="IPR058240">
    <property type="entry name" value="rSAM_sf"/>
</dbReference>
<comment type="similarity">
    <text evidence="1">Belongs to the anaerobic coproporphyrinogen-III oxidase family. HemW subfamily.</text>
</comment>
<evidence type="ECO:0000256" key="1">
    <source>
        <dbReference type="ARBA" id="ARBA00006100"/>
    </source>
</evidence>
<gene>
    <name evidence="3" type="ORF">Thena_0198</name>
</gene>
<evidence type="ECO:0000313" key="4">
    <source>
        <dbReference type="Proteomes" id="UP000011765"/>
    </source>
</evidence>
<dbReference type="InterPro" id="IPR004559">
    <property type="entry name" value="HemW-like"/>
</dbReference>
<dbReference type="InterPro" id="IPR006638">
    <property type="entry name" value="Elp3/MiaA/NifB-like_rSAM"/>
</dbReference>
<dbReference type="STRING" id="747365.Thena_0198"/>
<evidence type="ECO:0000313" key="3">
    <source>
        <dbReference type="EMBL" id="AEE13847.1"/>
    </source>
</evidence>
<dbReference type="GO" id="GO:0006779">
    <property type="term" value="P:porphyrin-containing compound biosynthetic process"/>
    <property type="evidence" value="ECO:0007669"/>
    <property type="project" value="InterPro"/>
</dbReference>
<dbReference type="PANTHER" id="PTHR13932">
    <property type="entry name" value="COPROPORPHYRINIGEN III OXIDASE"/>
    <property type="match status" value="1"/>
</dbReference>
<keyword evidence="4" id="KW-1185">Reference proteome</keyword>
<dbReference type="EMBL" id="CP002690">
    <property type="protein sequence ID" value="AEE13847.1"/>
    <property type="molecule type" value="Genomic_DNA"/>
</dbReference>
<dbReference type="GO" id="GO:0051539">
    <property type="term" value="F:4 iron, 4 sulfur cluster binding"/>
    <property type="evidence" value="ECO:0007669"/>
    <property type="project" value="InterPro"/>
</dbReference>
<dbReference type="SMART" id="SM00729">
    <property type="entry name" value="Elp3"/>
    <property type="match status" value="1"/>
</dbReference>
<sequence length="375" mass="44309">MNKKISYFLDDFELNDDNSLGIYIHVPFCEKRCNYCHFFSRALKPNQIEKFFEALLFEIEYYEKIDRNLFERTFVDSIYFGGGTPSIVKPELLKSLIKILDSKFNLKNPEITLEAHPKSFVENYRDKNDLFFNRLSLGVVSFEEKELLSLSRENFGYSALILAKELGIENVNVDLLIGIPGQNLISFKKSLNIVCQFDNVKGISIYPLEADFVEPDEIVLELMSYSEEYLDKMGYLRYEIANWAKSDFFCRHNLKYWKYMNFLSFGPSSSSKIGKRRFKRSSNLDDYLDKKFSLEEDIELSEKDLFFEKIMMGFRLMEGIKVSELKNKFDERLVEDFLIKIKKFDELVKIEKDRVFLTRKGIIFMNNFLVELMPD</sequence>
<dbReference type="GO" id="GO:0004109">
    <property type="term" value="F:coproporphyrinogen oxidase activity"/>
    <property type="evidence" value="ECO:0007669"/>
    <property type="project" value="InterPro"/>
</dbReference>
<dbReference type="RefSeq" id="WP_013755577.1">
    <property type="nucleotide sequence ID" value="NC_015499.1"/>
</dbReference>